<evidence type="ECO:0000313" key="3">
    <source>
        <dbReference type="Proteomes" id="UP001597389"/>
    </source>
</evidence>
<dbReference type="RefSeq" id="WP_377087950.1">
    <property type="nucleotide sequence ID" value="NZ_JBHSJL010000014.1"/>
</dbReference>
<comment type="caution">
    <text evidence="2">The sequence shown here is derived from an EMBL/GenBank/DDBJ whole genome shotgun (WGS) entry which is preliminary data.</text>
</comment>
<keyword evidence="3" id="KW-1185">Reference proteome</keyword>
<evidence type="ECO:0008006" key="4">
    <source>
        <dbReference type="Google" id="ProtNLM"/>
    </source>
</evidence>
<feature type="transmembrane region" description="Helical" evidence="1">
    <location>
        <begin position="66"/>
        <end position="87"/>
    </location>
</feature>
<feature type="transmembrane region" description="Helical" evidence="1">
    <location>
        <begin position="99"/>
        <end position="124"/>
    </location>
</feature>
<proteinExistence type="predicted"/>
<keyword evidence="1" id="KW-1133">Transmembrane helix</keyword>
<gene>
    <name evidence="2" type="ORF">ACFSW8_16675</name>
</gene>
<feature type="transmembrane region" description="Helical" evidence="1">
    <location>
        <begin position="32"/>
        <end position="60"/>
    </location>
</feature>
<keyword evidence="1" id="KW-0472">Membrane</keyword>
<evidence type="ECO:0000313" key="2">
    <source>
        <dbReference type="EMBL" id="MFD2160541.1"/>
    </source>
</evidence>
<name>A0ABW4ZET8_9BACT</name>
<protein>
    <recommendedName>
        <fullName evidence="4">Transmembrane protein</fullName>
    </recommendedName>
</protein>
<dbReference type="Proteomes" id="UP001597389">
    <property type="component" value="Unassembled WGS sequence"/>
</dbReference>
<dbReference type="EMBL" id="JBHUJB010000083">
    <property type="protein sequence ID" value="MFD2160541.1"/>
    <property type="molecule type" value="Genomic_DNA"/>
</dbReference>
<reference evidence="3" key="1">
    <citation type="journal article" date="2019" name="Int. J. Syst. Evol. Microbiol.">
        <title>The Global Catalogue of Microorganisms (GCM) 10K type strain sequencing project: providing services to taxonomists for standard genome sequencing and annotation.</title>
        <authorList>
            <consortium name="The Broad Institute Genomics Platform"/>
            <consortium name="The Broad Institute Genome Sequencing Center for Infectious Disease"/>
            <person name="Wu L."/>
            <person name="Ma J."/>
        </authorList>
    </citation>
    <scope>NUCLEOTIDE SEQUENCE [LARGE SCALE GENOMIC DNA]</scope>
    <source>
        <strain evidence="3">CCUG 57942</strain>
    </source>
</reference>
<keyword evidence="1" id="KW-0812">Transmembrane</keyword>
<feature type="transmembrane region" description="Helical" evidence="1">
    <location>
        <begin position="153"/>
        <end position="173"/>
    </location>
</feature>
<evidence type="ECO:0000256" key="1">
    <source>
        <dbReference type="SAM" id="Phobius"/>
    </source>
</evidence>
<accession>A0ABW4ZET8</accession>
<organism evidence="2 3">
    <name type="scientific">Rubritalea tangerina</name>
    <dbReference type="NCBI Taxonomy" id="430798"/>
    <lineage>
        <taxon>Bacteria</taxon>
        <taxon>Pseudomonadati</taxon>
        <taxon>Verrucomicrobiota</taxon>
        <taxon>Verrucomicrobiia</taxon>
        <taxon>Verrucomicrobiales</taxon>
        <taxon>Rubritaleaceae</taxon>
        <taxon>Rubritalea</taxon>
    </lineage>
</organism>
<sequence>MELESVYQCPENSQLQEMNDQQLRRHYAQDEICVQVVAWFYLFFGSSLATISLILLWLSIEIDNVITSFMSFSALLAALVYQLIGWGMRHYDPWSRAPARFAAIVMMFFIPLGTLTGLLCFSLLRTRADEAIFTTKYRAILLSEPNQGKYLSLWLPIVFGTLTGLLLALAVYLQRHLIIELLSR</sequence>